<feature type="binding site" evidence="4">
    <location>
        <position position="57"/>
    </location>
    <ligand>
        <name>substrate</name>
    </ligand>
</feature>
<comment type="cofactor">
    <cofactor evidence="5">
        <name>Mg(2+)</name>
        <dbReference type="ChEBI" id="CHEBI:18420"/>
    </cofactor>
</comment>
<evidence type="ECO:0000313" key="7">
    <source>
        <dbReference type="EMBL" id="WDC91786.1"/>
    </source>
</evidence>
<evidence type="ECO:0000313" key="6">
    <source>
        <dbReference type="EMBL" id="AXN35546.1"/>
    </source>
</evidence>
<dbReference type="RefSeq" id="WP_004265360.1">
    <property type="nucleotide sequence ID" value="NZ_CP015493.1"/>
</dbReference>
<dbReference type="InterPro" id="IPR024185">
    <property type="entry name" value="FTHF_cligase-like_sf"/>
</dbReference>
<dbReference type="GO" id="GO:0035999">
    <property type="term" value="P:tetrahydrofolate interconversion"/>
    <property type="evidence" value="ECO:0007669"/>
    <property type="project" value="TreeGrafter"/>
</dbReference>
<evidence type="ECO:0000313" key="9">
    <source>
        <dbReference type="Proteomes" id="UP001215533"/>
    </source>
</evidence>
<dbReference type="Gene3D" id="3.40.50.10420">
    <property type="entry name" value="NagB/RpiA/CoA transferase-like"/>
    <property type="match status" value="1"/>
</dbReference>
<gene>
    <name evidence="6" type="ORF">DT351_03880</name>
    <name evidence="7" type="ORF">PSR33_06240</name>
</gene>
<name>A0A1B2A638_LATCU</name>
<proteinExistence type="inferred from homology"/>
<evidence type="ECO:0000256" key="1">
    <source>
        <dbReference type="ARBA" id="ARBA00010638"/>
    </source>
</evidence>
<comment type="catalytic activity">
    <reaction evidence="5">
        <text>(6S)-5-formyl-5,6,7,8-tetrahydrofolate + ATP = (6R)-5,10-methenyltetrahydrofolate + ADP + phosphate</text>
        <dbReference type="Rhea" id="RHEA:10488"/>
        <dbReference type="ChEBI" id="CHEBI:30616"/>
        <dbReference type="ChEBI" id="CHEBI:43474"/>
        <dbReference type="ChEBI" id="CHEBI:57455"/>
        <dbReference type="ChEBI" id="CHEBI:57457"/>
        <dbReference type="ChEBI" id="CHEBI:456216"/>
        <dbReference type="EC" id="6.3.3.2"/>
    </reaction>
</comment>
<evidence type="ECO:0000256" key="2">
    <source>
        <dbReference type="ARBA" id="ARBA00022741"/>
    </source>
</evidence>
<keyword evidence="7" id="KW-0436">Ligase</keyword>
<dbReference type="Proteomes" id="UP001215533">
    <property type="component" value="Chromosome"/>
</dbReference>
<sequence>MRTKKQIRQQQIAALQTLAQTPALKHAQEAQLLELLMATEVFQKATIIGVTLSQPIEMATQPVIDAIRLAGKEVVVPKTLPERQMAFYPLTATTELTTSSYGALEPVVTAGSQVLIPDLMIVPGLAFSPEGWRVGFGGGYYDRYLAKYPMPTVALALKPQQRSADWAIDEFDIQLDQVLQV</sequence>
<evidence type="ECO:0000256" key="4">
    <source>
        <dbReference type="PIRSR" id="PIRSR006806-1"/>
    </source>
</evidence>
<dbReference type="PANTHER" id="PTHR23407">
    <property type="entry name" value="ATPASE INHIBITOR/5-FORMYLTETRAHYDROFOLATE CYCLO-LIGASE"/>
    <property type="match status" value="1"/>
</dbReference>
<dbReference type="EMBL" id="CP117683">
    <property type="protein sequence ID" value="WDC91786.1"/>
    <property type="molecule type" value="Genomic_DNA"/>
</dbReference>
<dbReference type="Proteomes" id="UP000257607">
    <property type="component" value="Chromosome"/>
</dbReference>
<dbReference type="SUPFAM" id="SSF100950">
    <property type="entry name" value="NagB/RpiA/CoA transferase-like"/>
    <property type="match status" value="1"/>
</dbReference>
<dbReference type="GO" id="GO:0046872">
    <property type="term" value="F:metal ion binding"/>
    <property type="evidence" value="ECO:0007669"/>
    <property type="project" value="UniProtKB-KW"/>
</dbReference>
<dbReference type="EMBL" id="CP031003">
    <property type="protein sequence ID" value="AXN35546.1"/>
    <property type="molecule type" value="Genomic_DNA"/>
</dbReference>
<dbReference type="GO" id="GO:0009396">
    <property type="term" value="P:folic acid-containing compound biosynthetic process"/>
    <property type="evidence" value="ECO:0007669"/>
    <property type="project" value="TreeGrafter"/>
</dbReference>
<comment type="similarity">
    <text evidence="1 5">Belongs to the 5-formyltetrahydrofolate cyclo-ligase family.</text>
</comment>
<accession>A0A1B2A638</accession>
<keyword evidence="3 4" id="KW-0067">ATP-binding</keyword>
<dbReference type="AlphaFoldDB" id="A0A1B2A638"/>
<reference evidence="7" key="2">
    <citation type="submission" date="2023-02" db="EMBL/GenBank/DDBJ databases">
        <title>Complete genome sequence of Lactobacillus curvatus CACC879 isolated from Pig feces.</title>
        <authorList>
            <person name="Park S."/>
            <person name="Park M.A."/>
            <person name="Kim D.-H."/>
            <person name="Kim Y."/>
        </authorList>
    </citation>
    <scope>NUCLEOTIDE SEQUENCE</scope>
    <source>
        <strain evidence="7">CACC879</strain>
    </source>
</reference>
<keyword evidence="5" id="KW-0460">Magnesium</keyword>
<organism evidence="7 9">
    <name type="scientific">Latilactobacillus curvatus</name>
    <name type="common">Lactobacillus curvatus</name>
    <dbReference type="NCBI Taxonomy" id="28038"/>
    <lineage>
        <taxon>Bacteria</taxon>
        <taxon>Bacillati</taxon>
        <taxon>Bacillota</taxon>
        <taxon>Bacilli</taxon>
        <taxon>Lactobacillales</taxon>
        <taxon>Lactobacillaceae</taxon>
        <taxon>Latilactobacillus</taxon>
    </lineage>
</organism>
<keyword evidence="5" id="KW-0479">Metal-binding</keyword>
<dbReference type="Pfam" id="PF01812">
    <property type="entry name" value="5-FTHF_cyc-lig"/>
    <property type="match status" value="1"/>
</dbReference>
<evidence type="ECO:0000256" key="5">
    <source>
        <dbReference type="RuleBase" id="RU361279"/>
    </source>
</evidence>
<dbReference type="InterPro" id="IPR002698">
    <property type="entry name" value="FTHF_cligase"/>
</dbReference>
<dbReference type="PANTHER" id="PTHR23407:SF1">
    <property type="entry name" value="5-FORMYLTETRAHYDROFOLATE CYCLO-LIGASE"/>
    <property type="match status" value="1"/>
</dbReference>
<dbReference type="InterPro" id="IPR037171">
    <property type="entry name" value="NagB/RpiA_transferase-like"/>
</dbReference>
<evidence type="ECO:0000256" key="3">
    <source>
        <dbReference type="ARBA" id="ARBA00022840"/>
    </source>
</evidence>
<keyword evidence="2 4" id="KW-0547">Nucleotide-binding</keyword>
<reference evidence="6 8" key="1">
    <citation type="submission" date="2018-07" db="EMBL/GenBank/DDBJ databases">
        <title>Lactobacillus curvatus genome sequence.</title>
        <authorList>
            <person name="Prechtl R."/>
        </authorList>
    </citation>
    <scope>NUCLEOTIDE SEQUENCE [LARGE SCALE GENOMIC DNA]</scope>
    <source>
        <strain evidence="6 8">TMW 1.1928</strain>
    </source>
</reference>
<dbReference type="PIRSF" id="PIRSF006806">
    <property type="entry name" value="FTHF_cligase"/>
    <property type="match status" value="1"/>
</dbReference>
<feature type="binding site" evidence="4">
    <location>
        <begin position="133"/>
        <end position="141"/>
    </location>
    <ligand>
        <name>ATP</name>
        <dbReference type="ChEBI" id="CHEBI:30616"/>
    </ligand>
</feature>
<dbReference type="GO" id="GO:0030272">
    <property type="term" value="F:5-formyltetrahydrofolate cyclo-ligase activity"/>
    <property type="evidence" value="ECO:0007669"/>
    <property type="project" value="UniProtKB-EC"/>
</dbReference>
<protein>
    <recommendedName>
        <fullName evidence="5">5-formyltetrahydrofolate cyclo-ligase</fullName>
        <ecNumber evidence="5">6.3.3.2</ecNumber>
    </recommendedName>
</protein>
<dbReference type="GO" id="GO:0005524">
    <property type="term" value="F:ATP binding"/>
    <property type="evidence" value="ECO:0007669"/>
    <property type="project" value="UniProtKB-KW"/>
</dbReference>
<evidence type="ECO:0000313" key="8">
    <source>
        <dbReference type="Proteomes" id="UP000257607"/>
    </source>
</evidence>
<feature type="binding site" evidence="4">
    <location>
        <begin position="4"/>
        <end position="8"/>
    </location>
    <ligand>
        <name>ATP</name>
        <dbReference type="ChEBI" id="CHEBI:30616"/>
    </ligand>
</feature>
<feature type="binding site" evidence="4">
    <location>
        <position position="52"/>
    </location>
    <ligand>
        <name>substrate</name>
    </ligand>
</feature>
<dbReference type="EC" id="6.3.3.2" evidence="5"/>
<dbReference type="OrthoDB" id="9801938at2"/>
<dbReference type="NCBIfam" id="TIGR02727">
    <property type="entry name" value="MTHFS_bact"/>
    <property type="match status" value="1"/>
</dbReference>